<dbReference type="Gene3D" id="3.40.50.880">
    <property type="match status" value="1"/>
</dbReference>
<dbReference type="GO" id="GO:0005829">
    <property type="term" value="C:cytosol"/>
    <property type="evidence" value="ECO:0007669"/>
    <property type="project" value="TreeGrafter"/>
</dbReference>
<proteinExistence type="predicted"/>
<keyword evidence="1" id="KW-0315">Glutamine amidotransferase</keyword>
<evidence type="ECO:0000313" key="4">
    <source>
        <dbReference type="Proteomes" id="UP000236345"/>
    </source>
</evidence>
<dbReference type="PRINTS" id="PR00096">
    <property type="entry name" value="GATASE"/>
</dbReference>
<dbReference type="GO" id="GO:0004049">
    <property type="term" value="F:anthranilate synthase activity"/>
    <property type="evidence" value="ECO:0007669"/>
    <property type="project" value="TreeGrafter"/>
</dbReference>
<dbReference type="PROSITE" id="PS51273">
    <property type="entry name" value="GATASE_TYPE_1"/>
    <property type="match status" value="1"/>
</dbReference>
<gene>
    <name evidence="3" type="ORF">COO59_16300</name>
</gene>
<keyword evidence="4" id="KW-1185">Reference proteome</keyword>
<dbReference type="InterPro" id="IPR029062">
    <property type="entry name" value="Class_I_gatase-like"/>
</dbReference>
<organism evidence="3 4">
    <name type="scientific">Mixta theicola</name>
    <dbReference type="NCBI Taxonomy" id="1458355"/>
    <lineage>
        <taxon>Bacteria</taxon>
        <taxon>Pseudomonadati</taxon>
        <taxon>Pseudomonadota</taxon>
        <taxon>Gammaproteobacteria</taxon>
        <taxon>Enterobacterales</taxon>
        <taxon>Erwiniaceae</taxon>
        <taxon>Mixta</taxon>
    </lineage>
</organism>
<evidence type="ECO:0000256" key="1">
    <source>
        <dbReference type="ARBA" id="ARBA00022962"/>
    </source>
</evidence>
<dbReference type="PRINTS" id="PR00099">
    <property type="entry name" value="CPSGATASE"/>
</dbReference>
<evidence type="ECO:0000259" key="2">
    <source>
        <dbReference type="Pfam" id="PF00117"/>
    </source>
</evidence>
<dbReference type="RefSeq" id="WP_103060814.1">
    <property type="nucleotide sequence ID" value="NZ_BSOF01000029.1"/>
</dbReference>
<dbReference type="Proteomes" id="UP000236345">
    <property type="component" value="Unassembled WGS sequence"/>
</dbReference>
<accession>A0A2K1Q6J7</accession>
<dbReference type="PANTHER" id="PTHR43418:SF4">
    <property type="entry name" value="MULTIFUNCTIONAL TRYPTOPHAN BIOSYNTHESIS PROTEIN"/>
    <property type="match status" value="1"/>
</dbReference>
<dbReference type="CDD" id="cd01743">
    <property type="entry name" value="GATase1_Anthranilate_Synthase"/>
    <property type="match status" value="1"/>
</dbReference>
<comment type="caution">
    <text evidence="3">The sequence shown here is derived from an EMBL/GenBank/DDBJ whole genome shotgun (WGS) entry which is preliminary data.</text>
</comment>
<dbReference type="InterPro" id="IPR006221">
    <property type="entry name" value="TrpG/PapA_dom"/>
</dbReference>
<reference evidence="4" key="1">
    <citation type="submission" date="2017-09" db="EMBL/GenBank/DDBJ databases">
        <authorList>
            <person name="Palmer M."/>
            <person name="Steenkamp E.T."/>
            <person name="Coetzee M.P."/>
            <person name="Avontuur J.R."/>
            <person name="Van Zyl E."/>
            <person name="Chan W.-Y."/>
            <person name="Blom J."/>
            <person name="Venter S.N."/>
        </authorList>
    </citation>
    <scope>NUCLEOTIDE SEQUENCE [LARGE SCALE GENOMIC DNA]</scope>
    <source>
        <strain evidence="4">QC88-366</strain>
    </source>
</reference>
<dbReference type="OrthoDB" id="9786812at2"/>
<dbReference type="SUPFAM" id="SSF52317">
    <property type="entry name" value="Class I glutamine amidotransferase-like"/>
    <property type="match status" value="1"/>
</dbReference>
<dbReference type="GO" id="GO:0000162">
    <property type="term" value="P:L-tryptophan biosynthetic process"/>
    <property type="evidence" value="ECO:0007669"/>
    <property type="project" value="TreeGrafter"/>
</dbReference>
<dbReference type="AlphaFoldDB" id="A0A2K1Q6J7"/>
<dbReference type="PANTHER" id="PTHR43418">
    <property type="entry name" value="MULTIFUNCTIONAL TRYPTOPHAN BIOSYNTHESIS PROTEIN-RELATED"/>
    <property type="match status" value="1"/>
</dbReference>
<sequence>MKFLLVDAYDSFVYIIKNYIENIGLDIEVVRCDKIDITDLEKYQAIVLGPGPGHPTECGYLDIIRHSEGKIPILGICLGMQAIAEYYGVPVTPAVSRQHGKVSKIENDAGGCFRGLPSVFNVTRYHSLVAERKYFNDTIPLVISATSMKDGYVMGIRHKKYCIEGVQFHPESVTTEYGKEMIRNFFLQAI</sequence>
<dbReference type="PRINTS" id="PR00097">
    <property type="entry name" value="ANTSNTHASEII"/>
</dbReference>
<dbReference type="EMBL" id="NWUO01000013">
    <property type="protein sequence ID" value="PNS10674.1"/>
    <property type="molecule type" value="Genomic_DNA"/>
</dbReference>
<evidence type="ECO:0000313" key="3">
    <source>
        <dbReference type="EMBL" id="PNS10674.1"/>
    </source>
</evidence>
<dbReference type="Pfam" id="PF00117">
    <property type="entry name" value="GATase"/>
    <property type="match status" value="1"/>
</dbReference>
<dbReference type="InterPro" id="IPR017926">
    <property type="entry name" value="GATASE"/>
</dbReference>
<feature type="domain" description="Glutamine amidotransferase" evidence="2">
    <location>
        <begin position="4"/>
        <end position="188"/>
    </location>
</feature>
<dbReference type="NCBIfam" id="TIGR00566">
    <property type="entry name" value="trpG_papA"/>
    <property type="match status" value="1"/>
</dbReference>
<dbReference type="InterPro" id="IPR050472">
    <property type="entry name" value="Anth_synth/Amidotransfase"/>
</dbReference>
<name>A0A2K1Q6J7_9GAMM</name>
<protein>
    <submittedName>
        <fullName evidence="3">Aminodeoxychorismate/anthranilate synthase component II</fullName>
    </submittedName>
</protein>
<dbReference type="FunFam" id="3.40.50.880:FF:000003">
    <property type="entry name" value="Anthranilate synthase component II"/>
    <property type="match status" value="1"/>
</dbReference>